<evidence type="ECO:0000259" key="1">
    <source>
        <dbReference type="Pfam" id="PF06983"/>
    </source>
</evidence>
<dbReference type="AlphaFoldDB" id="A0A926RY35"/>
<name>A0A926RY35_9BACL</name>
<dbReference type="PIRSF" id="PIRSF021700">
    <property type="entry name" value="3_dmu_93_MTrfase"/>
    <property type="match status" value="1"/>
</dbReference>
<evidence type="ECO:0000313" key="3">
    <source>
        <dbReference type="Proteomes" id="UP000661691"/>
    </source>
</evidence>
<dbReference type="PANTHER" id="PTHR33990:SF1">
    <property type="entry name" value="PROTEIN YJDN"/>
    <property type="match status" value="1"/>
</dbReference>
<feature type="domain" description="PhnB-like" evidence="1">
    <location>
        <begin position="4"/>
        <end position="133"/>
    </location>
</feature>
<comment type="caution">
    <text evidence="2">The sequence shown here is derived from an EMBL/GenBank/DDBJ whole genome shotgun (WGS) entry which is preliminary data.</text>
</comment>
<sequence>MSNQKIVPYFMFNGLAEEAMQFYMDAFGDGEVMGLMRYQDEEANLDFPIPPGYERKVLHAQFRIHDQILYCSDAVGKDGGNISLTIECQSEEEIKRLLERLSQGGEIQMPLQDVFWGAQFAVLKDKFSIHWQLNFQNENDL</sequence>
<reference evidence="2" key="1">
    <citation type="submission" date="2020-09" db="EMBL/GenBank/DDBJ databases">
        <title>A novel bacterium of genus Hazenella, isolated from South China Sea.</title>
        <authorList>
            <person name="Huang H."/>
            <person name="Mo K."/>
            <person name="Hu Y."/>
        </authorList>
    </citation>
    <scope>NUCLEOTIDE SEQUENCE</scope>
    <source>
        <strain evidence="2">IB182357</strain>
    </source>
</reference>
<dbReference type="EMBL" id="JACXAH010000018">
    <property type="protein sequence ID" value="MBD1373126.1"/>
    <property type="molecule type" value="Genomic_DNA"/>
</dbReference>
<dbReference type="InterPro" id="IPR029068">
    <property type="entry name" value="Glyas_Bleomycin-R_OHBP_Dase"/>
</dbReference>
<organism evidence="2 3">
    <name type="scientific">Polycladospora coralii</name>
    <dbReference type="NCBI Taxonomy" id="2771432"/>
    <lineage>
        <taxon>Bacteria</taxon>
        <taxon>Bacillati</taxon>
        <taxon>Bacillota</taxon>
        <taxon>Bacilli</taxon>
        <taxon>Bacillales</taxon>
        <taxon>Thermoactinomycetaceae</taxon>
        <taxon>Polycladospora</taxon>
    </lineage>
</organism>
<dbReference type="Pfam" id="PF06983">
    <property type="entry name" value="3-dmu-9_3-mt"/>
    <property type="match status" value="1"/>
</dbReference>
<protein>
    <submittedName>
        <fullName evidence="2">VOC family protein</fullName>
    </submittedName>
</protein>
<gene>
    <name evidence="2" type="ORF">IC620_12250</name>
</gene>
<proteinExistence type="predicted"/>
<keyword evidence="3" id="KW-1185">Reference proteome</keyword>
<dbReference type="SUPFAM" id="SSF54593">
    <property type="entry name" value="Glyoxalase/Bleomycin resistance protein/Dihydroxybiphenyl dioxygenase"/>
    <property type="match status" value="1"/>
</dbReference>
<dbReference type="InterPro" id="IPR028973">
    <property type="entry name" value="PhnB-like"/>
</dbReference>
<dbReference type="CDD" id="cd06588">
    <property type="entry name" value="PhnB_like"/>
    <property type="match status" value="1"/>
</dbReference>
<dbReference type="InterPro" id="IPR009725">
    <property type="entry name" value="3_dmu_93_MTrfase"/>
</dbReference>
<accession>A0A926RY35</accession>
<evidence type="ECO:0000313" key="2">
    <source>
        <dbReference type="EMBL" id="MBD1373126.1"/>
    </source>
</evidence>
<dbReference type="Gene3D" id="3.10.180.10">
    <property type="entry name" value="2,3-Dihydroxybiphenyl 1,2-Dioxygenase, domain 1"/>
    <property type="match status" value="1"/>
</dbReference>
<dbReference type="PANTHER" id="PTHR33990">
    <property type="entry name" value="PROTEIN YJDN-RELATED"/>
    <property type="match status" value="1"/>
</dbReference>
<dbReference type="Proteomes" id="UP000661691">
    <property type="component" value="Unassembled WGS sequence"/>
</dbReference>